<dbReference type="AlphaFoldDB" id="A0A319E6U5"/>
<keyword evidence="3" id="KW-1185">Reference proteome</keyword>
<evidence type="ECO:0000313" key="3">
    <source>
        <dbReference type="Proteomes" id="UP000247810"/>
    </source>
</evidence>
<feature type="transmembrane region" description="Helical" evidence="1">
    <location>
        <begin position="127"/>
        <end position="150"/>
    </location>
</feature>
<keyword evidence="1" id="KW-0812">Transmembrane</keyword>
<reference evidence="2 3" key="1">
    <citation type="submission" date="2018-02" db="EMBL/GenBank/DDBJ databases">
        <title>The genomes of Aspergillus section Nigri reveals drivers in fungal speciation.</title>
        <authorList>
            <consortium name="DOE Joint Genome Institute"/>
            <person name="Vesth T.C."/>
            <person name="Nybo J."/>
            <person name="Theobald S."/>
            <person name="Brandl J."/>
            <person name="Frisvad J.C."/>
            <person name="Nielsen K.F."/>
            <person name="Lyhne E.K."/>
            <person name="Kogle M.E."/>
            <person name="Kuo A."/>
            <person name="Riley R."/>
            <person name="Clum A."/>
            <person name="Nolan M."/>
            <person name="Lipzen A."/>
            <person name="Salamov A."/>
            <person name="Henrissat B."/>
            <person name="Wiebenga A."/>
            <person name="De vries R.P."/>
            <person name="Grigoriev I.V."/>
            <person name="Mortensen U.H."/>
            <person name="Andersen M.R."/>
            <person name="Baker S.E."/>
        </authorList>
    </citation>
    <scope>NUCLEOTIDE SEQUENCE [LARGE SCALE GENOMIC DNA]</scope>
    <source>
        <strain evidence="2 3">CBS 707.79</strain>
    </source>
</reference>
<protein>
    <submittedName>
        <fullName evidence="2">Uncharacterized protein</fullName>
    </submittedName>
</protein>
<dbReference type="EMBL" id="KZ825837">
    <property type="protein sequence ID" value="PYH96448.1"/>
    <property type="molecule type" value="Genomic_DNA"/>
</dbReference>
<keyword evidence="1" id="KW-1133">Transmembrane helix</keyword>
<sequence length="182" mass="21029">MNTPDTQETITPTVAQTTNLNALLPTTQTRNSILGDAVLEALRTRRIFKATRGSARFLKVTLETTLHCTDSNDIRTNFFILPPICSHFFNRLSEFTCHLSRRYEILIREESLMCPTEYRLEKREYKVVYSIAEAIMVGFFGLVTDITNWYEPKWNFENPGWWDRLVAACISYASRCLMSPAT</sequence>
<evidence type="ECO:0000256" key="1">
    <source>
        <dbReference type="SAM" id="Phobius"/>
    </source>
</evidence>
<keyword evidence="1" id="KW-0472">Membrane</keyword>
<name>A0A319E6U5_9EURO</name>
<proteinExistence type="predicted"/>
<dbReference type="Proteomes" id="UP000247810">
    <property type="component" value="Unassembled WGS sequence"/>
</dbReference>
<gene>
    <name evidence="2" type="ORF">BO71DRAFT_471679</name>
</gene>
<organism evidence="2 3">
    <name type="scientific">Aspergillus ellipticus CBS 707.79</name>
    <dbReference type="NCBI Taxonomy" id="1448320"/>
    <lineage>
        <taxon>Eukaryota</taxon>
        <taxon>Fungi</taxon>
        <taxon>Dikarya</taxon>
        <taxon>Ascomycota</taxon>
        <taxon>Pezizomycotina</taxon>
        <taxon>Eurotiomycetes</taxon>
        <taxon>Eurotiomycetidae</taxon>
        <taxon>Eurotiales</taxon>
        <taxon>Aspergillaceae</taxon>
        <taxon>Aspergillus</taxon>
        <taxon>Aspergillus subgen. Circumdati</taxon>
    </lineage>
</organism>
<dbReference type="VEuPathDB" id="FungiDB:BO71DRAFT_471679"/>
<accession>A0A319E6U5</accession>
<evidence type="ECO:0000313" key="2">
    <source>
        <dbReference type="EMBL" id="PYH96448.1"/>
    </source>
</evidence>